<dbReference type="InterPro" id="IPR036291">
    <property type="entry name" value="NAD(P)-bd_dom_sf"/>
</dbReference>
<dbReference type="AlphaFoldDB" id="A0A7X9ZUP2"/>
<protein>
    <submittedName>
        <fullName evidence="4">SDR family oxidoreductase</fullName>
    </submittedName>
</protein>
<reference evidence="4 5" key="1">
    <citation type="submission" date="2020-04" db="EMBL/GenBank/DDBJ databases">
        <title>Sphingobium sp. AR-3-1 isolated from Arctic soil.</title>
        <authorList>
            <person name="Dahal R.H."/>
            <person name="Chaudhary D.K."/>
        </authorList>
    </citation>
    <scope>NUCLEOTIDE SEQUENCE [LARGE SCALE GENOMIC DNA]</scope>
    <source>
        <strain evidence="4 5">AR-3-1</strain>
    </source>
</reference>
<keyword evidence="2" id="KW-0560">Oxidoreductase</keyword>
<dbReference type="EMBL" id="JABBFV010000039">
    <property type="protein sequence ID" value="NML13178.1"/>
    <property type="molecule type" value="Genomic_DNA"/>
</dbReference>
<evidence type="ECO:0000313" key="4">
    <source>
        <dbReference type="EMBL" id="NML13178.1"/>
    </source>
</evidence>
<proteinExistence type="inferred from homology"/>
<dbReference type="InterPro" id="IPR020904">
    <property type="entry name" value="Sc_DH/Rdtase_CS"/>
</dbReference>
<evidence type="ECO:0000256" key="3">
    <source>
        <dbReference type="ARBA" id="ARBA00051383"/>
    </source>
</evidence>
<dbReference type="InterPro" id="IPR002347">
    <property type="entry name" value="SDR_fam"/>
</dbReference>
<evidence type="ECO:0000313" key="5">
    <source>
        <dbReference type="Proteomes" id="UP000519023"/>
    </source>
</evidence>
<comment type="catalytic activity">
    <reaction evidence="3">
        <text>2,5-dichlorocyclohexa-2,5-dien-1,4-diol + NAD(+) = 2,5-dichlorohydroquinone + NADH + H(+)</text>
        <dbReference type="Rhea" id="RHEA:15741"/>
        <dbReference type="ChEBI" id="CHEBI:15378"/>
        <dbReference type="ChEBI" id="CHEBI:27545"/>
        <dbReference type="ChEBI" id="CHEBI:28975"/>
        <dbReference type="ChEBI" id="CHEBI:57540"/>
        <dbReference type="ChEBI" id="CHEBI:57945"/>
    </reaction>
</comment>
<dbReference type="Gene3D" id="3.40.50.720">
    <property type="entry name" value="NAD(P)-binding Rossmann-like Domain"/>
    <property type="match status" value="1"/>
</dbReference>
<dbReference type="FunFam" id="3.40.50.720:FF:000084">
    <property type="entry name" value="Short-chain dehydrogenase reductase"/>
    <property type="match status" value="1"/>
</dbReference>
<dbReference type="PANTHER" id="PTHR24321:SF14">
    <property type="entry name" value="SHORT-CHAIN TYPE DEHYDROGENASE_REDUCTASE BLR2146-RELATED"/>
    <property type="match status" value="1"/>
</dbReference>
<evidence type="ECO:0000256" key="2">
    <source>
        <dbReference type="ARBA" id="ARBA00023002"/>
    </source>
</evidence>
<comment type="similarity">
    <text evidence="1">Belongs to the short-chain dehydrogenases/reductases (SDR) family.</text>
</comment>
<dbReference type="Proteomes" id="UP000519023">
    <property type="component" value="Unassembled WGS sequence"/>
</dbReference>
<evidence type="ECO:0000256" key="1">
    <source>
        <dbReference type="ARBA" id="ARBA00006484"/>
    </source>
</evidence>
<dbReference type="PANTHER" id="PTHR24321">
    <property type="entry name" value="DEHYDROGENASES, SHORT CHAIN"/>
    <property type="match status" value="1"/>
</dbReference>
<accession>A0A7X9ZUP2</accession>
<dbReference type="SUPFAM" id="SSF51735">
    <property type="entry name" value="NAD(P)-binding Rossmann-fold domains"/>
    <property type="match status" value="1"/>
</dbReference>
<organism evidence="4 5">
    <name type="scientific">Sphingobium psychrophilum</name>
    <dbReference type="NCBI Taxonomy" id="2728834"/>
    <lineage>
        <taxon>Bacteria</taxon>
        <taxon>Pseudomonadati</taxon>
        <taxon>Pseudomonadota</taxon>
        <taxon>Alphaproteobacteria</taxon>
        <taxon>Sphingomonadales</taxon>
        <taxon>Sphingomonadaceae</taxon>
        <taxon>Sphingobium</taxon>
    </lineage>
</organism>
<comment type="caution">
    <text evidence="4">The sequence shown here is derived from an EMBL/GenBank/DDBJ whole genome shotgun (WGS) entry which is preliminary data.</text>
</comment>
<gene>
    <name evidence="4" type="ORF">HHL08_24160</name>
</gene>
<dbReference type="PRINTS" id="PR00080">
    <property type="entry name" value="SDRFAMILY"/>
</dbReference>
<sequence length="271" mass="28265">MLFGDLKGRVAIVTGSGANIGEACARALAGAGAAVVLADINLTGAQKVADDIVSAGGTAMAHVLDLVDEDSIAAVIAATVAHYGRIDILHNNAADTRPDFMAQDKSFLDMTSEVWDRTFAINTRGPMLMIKHVAPHMIAGGGGSIINTGSGTALLGDLFHPAYASSKAALHTMTRNVATHFGHHNIRCNAILPGLVLSKGAREMMSDGEIDFIQRHVLLPRQSVPEDIAGPVLFLASDAASFVTGQVFSADGGIVHHVPFYADVMAQMSAN</sequence>
<dbReference type="PRINTS" id="PR00081">
    <property type="entry name" value="GDHRDH"/>
</dbReference>
<dbReference type="GO" id="GO:0016491">
    <property type="term" value="F:oxidoreductase activity"/>
    <property type="evidence" value="ECO:0007669"/>
    <property type="project" value="UniProtKB-KW"/>
</dbReference>
<dbReference type="RefSeq" id="WP_169575449.1">
    <property type="nucleotide sequence ID" value="NZ_JABBFV010000039.1"/>
</dbReference>
<dbReference type="PROSITE" id="PS00061">
    <property type="entry name" value="ADH_SHORT"/>
    <property type="match status" value="1"/>
</dbReference>
<keyword evidence="5" id="KW-1185">Reference proteome</keyword>
<name>A0A7X9ZUP2_9SPHN</name>
<dbReference type="Pfam" id="PF13561">
    <property type="entry name" value="adh_short_C2"/>
    <property type="match status" value="1"/>
</dbReference>